<evidence type="ECO:0000256" key="2">
    <source>
        <dbReference type="SAM" id="SignalP"/>
    </source>
</evidence>
<dbReference type="SUPFAM" id="SSF53955">
    <property type="entry name" value="Lysozyme-like"/>
    <property type="match status" value="1"/>
</dbReference>
<feature type="compositionally biased region" description="Basic and acidic residues" evidence="1">
    <location>
        <begin position="83"/>
        <end position="128"/>
    </location>
</feature>
<dbReference type="OrthoDB" id="4629613at2"/>
<name>A0A7U9L0A0_9ACTN</name>
<feature type="region of interest" description="Disordered" evidence="1">
    <location>
        <begin position="62"/>
        <end position="145"/>
    </location>
</feature>
<feature type="domain" description="Transglycosylase SLT" evidence="3">
    <location>
        <begin position="171"/>
        <end position="244"/>
    </location>
</feature>
<feature type="chain" id="PRO_5030678317" evidence="2">
    <location>
        <begin position="43"/>
        <end position="247"/>
    </location>
</feature>
<sequence length="247" mass="26045">MPQHAIPGYARLNRTHKLSAAGVAAAGAAALVFALVPGSADAGQNDQAAPQNVRPVAFSAVDDAAKTQQDTIGKQADASAQQAEKDAAEAKKKAEDAEKEAKAKEEADAKAKAEQERKDQEAASRSADRAAAPAPEPAKTYSNDLDGWIRESLDIMQKQGIPGSYDGIYRNIMRESTGNPQAVNGYDSNAQQGTPSKGLLQVIDPTFQAYHVDGTSWDIFDPVANITAACKYAAATYGSMDNVNSAY</sequence>
<evidence type="ECO:0000313" key="5">
    <source>
        <dbReference type="Proteomes" id="UP000287830"/>
    </source>
</evidence>
<evidence type="ECO:0000256" key="1">
    <source>
        <dbReference type="SAM" id="MobiDB-lite"/>
    </source>
</evidence>
<evidence type="ECO:0000259" key="3">
    <source>
        <dbReference type="Pfam" id="PF01464"/>
    </source>
</evidence>
<dbReference type="InterPro" id="IPR008258">
    <property type="entry name" value="Transglycosylase_SLT_dom_1"/>
</dbReference>
<dbReference type="Proteomes" id="UP000287830">
    <property type="component" value="Unassembled WGS sequence"/>
</dbReference>
<dbReference type="RefSeq" id="WP_125047865.1">
    <property type="nucleotide sequence ID" value="NZ_BHZC01000001.1"/>
</dbReference>
<dbReference type="InterPro" id="IPR023346">
    <property type="entry name" value="Lysozyme-like_dom_sf"/>
</dbReference>
<dbReference type="AlphaFoldDB" id="A0A7U9L0A0"/>
<accession>A0A7U9L0A0</accession>
<gene>
    <name evidence="4" type="ORF">OEIGOIKO_06483</name>
</gene>
<dbReference type="Pfam" id="PF01464">
    <property type="entry name" value="SLT"/>
    <property type="match status" value="1"/>
</dbReference>
<feature type="signal peptide" evidence="2">
    <location>
        <begin position="1"/>
        <end position="42"/>
    </location>
</feature>
<organism evidence="4 5">
    <name type="scientific">Streptomyces chrestomyceticus JCM 4735</name>
    <dbReference type="NCBI Taxonomy" id="1306181"/>
    <lineage>
        <taxon>Bacteria</taxon>
        <taxon>Bacillati</taxon>
        <taxon>Actinomycetota</taxon>
        <taxon>Actinomycetes</taxon>
        <taxon>Kitasatosporales</taxon>
        <taxon>Streptomycetaceae</taxon>
        <taxon>Streptomyces</taxon>
    </lineage>
</organism>
<comment type="caution">
    <text evidence="4">The sequence shown here is derived from an EMBL/GenBank/DDBJ whole genome shotgun (WGS) entry which is preliminary data.</text>
</comment>
<reference evidence="4 5" key="1">
    <citation type="submission" date="2018-11" db="EMBL/GenBank/DDBJ databases">
        <title>Whole genome sequence of Streptomyces chrestomyceticus NBRC 13444(T).</title>
        <authorList>
            <person name="Komaki H."/>
            <person name="Tamura T."/>
        </authorList>
    </citation>
    <scope>NUCLEOTIDE SEQUENCE [LARGE SCALE GENOMIC DNA]</scope>
    <source>
        <strain evidence="4 5">NBRC 13444</strain>
    </source>
</reference>
<dbReference type="GeneID" id="95625214"/>
<proteinExistence type="predicted"/>
<dbReference type="EMBL" id="BHZC01000001">
    <property type="protein sequence ID" value="GCD38667.1"/>
    <property type="molecule type" value="Genomic_DNA"/>
</dbReference>
<evidence type="ECO:0000313" key="4">
    <source>
        <dbReference type="EMBL" id="GCD38667.1"/>
    </source>
</evidence>
<protein>
    <submittedName>
        <fullName evidence="4">Transglycosylase</fullName>
    </submittedName>
</protein>
<keyword evidence="2" id="KW-0732">Signal</keyword>
<dbReference type="Gene3D" id="1.10.530.10">
    <property type="match status" value="1"/>
</dbReference>